<dbReference type="GO" id="GO:0008889">
    <property type="term" value="F:glycerophosphodiester phosphodiesterase activity"/>
    <property type="evidence" value="ECO:0007669"/>
    <property type="project" value="UniProtKB-EC"/>
</dbReference>
<name>A0A517LVJ0_9BACT</name>
<dbReference type="EMBL" id="CP036261">
    <property type="protein sequence ID" value="QDS86629.1"/>
    <property type="molecule type" value="Genomic_DNA"/>
</dbReference>
<keyword evidence="1" id="KW-0812">Transmembrane</keyword>
<feature type="transmembrane region" description="Helical" evidence="1">
    <location>
        <begin position="323"/>
        <end position="342"/>
    </location>
</feature>
<dbReference type="KEGG" id="ruv:EC9_08020"/>
<evidence type="ECO:0000259" key="2">
    <source>
        <dbReference type="PROSITE" id="PS51704"/>
    </source>
</evidence>
<organism evidence="3 4">
    <name type="scientific">Rosistilla ulvae</name>
    <dbReference type="NCBI Taxonomy" id="1930277"/>
    <lineage>
        <taxon>Bacteria</taxon>
        <taxon>Pseudomonadati</taxon>
        <taxon>Planctomycetota</taxon>
        <taxon>Planctomycetia</taxon>
        <taxon>Pirellulales</taxon>
        <taxon>Pirellulaceae</taxon>
        <taxon>Rosistilla</taxon>
    </lineage>
</organism>
<feature type="transmembrane region" description="Helical" evidence="1">
    <location>
        <begin position="21"/>
        <end position="45"/>
    </location>
</feature>
<feature type="domain" description="GP-PDE" evidence="2">
    <location>
        <begin position="351"/>
        <end position="581"/>
    </location>
</feature>
<dbReference type="Pfam" id="PF10110">
    <property type="entry name" value="GPDPase_memb"/>
    <property type="match status" value="1"/>
</dbReference>
<keyword evidence="4" id="KW-1185">Reference proteome</keyword>
<dbReference type="Gene3D" id="3.20.20.190">
    <property type="entry name" value="Phosphatidylinositol (PI) phosphodiesterase"/>
    <property type="match status" value="1"/>
</dbReference>
<dbReference type="EC" id="3.1.4.46" evidence="3"/>
<dbReference type="Proteomes" id="UP000319557">
    <property type="component" value="Chromosome"/>
</dbReference>
<dbReference type="PANTHER" id="PTHR46211:SF8">
    <property type="entry name" value="PHOSPHODIESTERASE"/>
    <property type="match status" value="1"/>
</dbReference>
<dbReference type="GO" id="GO:0006629">
    <property type="term" value="P:lipid metabolic process"/>
    <property type="evidence" value="ECO:0007669"/>
    <property type="project" value="InterPro"/>
</dbReference>
<feature type="transmembrane region" description="Helical" evidence="1">
    <location>
        <begin position="65"/>
        <end position="94"/>
    </location>
</feature>
<gene>
    <name evidence="3" type="primary">ugpQ</name>
    <name evidence="3" type="ORF">EC9_08020</name>
</gene>
<sequence length="611" mass="66390">MFQTVCRNLYSCFRTLLAVDLIFKLAAFMLLTPAVSLLFRLFLSLSGRSVLADADIARFLLHPTGWLAVVIVGGGVLAVLAIEQAVLMTVCLGADQSLKIRPSRVAIFVAERTRQVLWLTTRVVARVALTALPFLAVGGGLFLFLLTDHDINFYLSAKPPKFWLAVGLIGTVLVAMAVALLYRVSAWAFALPLLLYRGLSPTEALAESKRLASPHRWRIVGSLAAWAISNLAFGFCLSFLTTSLGELVLPSATRTIWTLIAAVGMLLVVLTIANFIASLIANASCASLLGMLYLRHVDEPGQRLVEMPTWGQWNGIRLTGGRIVSAVVIGGLVAAVLGVLTLESISIEDRVQITAHRGGATHSPENTMAAFRRAIDDGADWVEIDVQESSDGVVVVAHDSDLKKVAGNPVKIWNATAEELRSIDIGGYFSADYTSERMPTLEEVLALCKDKVGVNIELKYYGHTDRLEQRVVDLVERFEMEDQIVIMSLDAKGIAKLKKLRPDWICGLLTAVAVSDLTRANVDFLAVNTSLATQSFINVAHRAGKTVSVWTVNDGKTMSAMISRGVDNLITDDPALARKVLAERETMNPVERLMLELAFQLGLPMPAGAPQ</sequence>
<feature type="transmembrane region" description="Helical" evidence="1">
    <location>
        <begin position="123"/>
        <end position="146"/>
    </location>
</feature>
<proteinExistence type="predicted"/>
<reference evidence="3 4" key="1">
    <citation type="submission" date="2019-02" db="EMBL/GenBank/DDBJ databases">
        <title>Deep-cultivation of Planctomycetes and their phenomic and genomic characterization uncovers novel biology.</title>
        <authorList>
            <person name="Wiegand S."/>
            <person name="Jogler M."/>
            <person name="Boedeker C."/>
            <person name="Pinto D."/>
            <person name="Vollmers J."/>
            <person name="Rivas-Marin E."/>
            <person name="Kohn T."/>
            <person name="Peeters S.H."/>
            <person name="Heuer A."/>
            <person name="Rast P."/>
            <person name="Oberbeckmann S."/>
            <person name="Bunk B."/>
            <person name="Jeske O."/>
            <person name="Meyerdierks A."/>
            <person name="Storesund J.E."/>
            <person name="Kallscheuer N."/>
            <person name="Luecker S."/>
            <person name="Lage O.M."/>
            <person name="Pohl T."/>
            <person name="Merkel B.J."/>
            <person name="Hornburger P."/>
            <person name="Mueller R.-W."/>
            <person name="Bruemmer F."/>
            <person name="Labrenz M."/>
            <person name="Spormann A.M."/>
            <person name="Op den Camp H."/>
            <person name="Overmann J."/>
            <person name="Amann R."/>
            <person name="Jetten M.S.M."/>
            <person name="Mascher T."/>
            <person name="Medema M.H."/>
            <person name="Devos D.P."/>
            <person name="Kaster A.-K."/>
            <person name="Ovreas L."/>
            <person name="Rohde M."/>
            <person name="Galperin M.Y."/>
            <person name="Jogler C."/>
        </authorList>
    </citation>
    <scope>NUCLEOTIDE SEQUENCE [LARGE SCALE GENOMIC DNA]</scope>
    <source>
        <strain evidence="3 4">EC9</strain>
    </source>
</reference>
<dbReference type="RefSeq" id="WP_145342502.1">
    <property type="nucleotide sequence ID" value="NZ_CP036261.1"/>
</dbReference>
<dbReference type="CDD" id="cd08579">
    <property type="entry name" value="GDPD_memb_like"/>
    <property type="match status" value="1"/>
</dbReference>
<dbReference type="PROSITE" id="PS51704">
    <property type="entry name" value="GP_PDE"/>
    <property type="match status" value="1"/>
</dbReference>
<evidence type="ECO:0000313" key="3">
    <source>
        <dbReference type="EMBL" id="QDS86629.1"/>
    </source>
</evidence>
<feature type="transmembrane region" description="Helical" evidence="1">
    <location>
        <begin position="166"/>
        <end position="196"/>
    </location>
</feature>
<keyword evidence="1" id="KW-0472">Membrane</keyword>
<protein>
    <submittedName>
        <fullName evidence="3">Glycerophosphoryl diester phosphodiesterase</fullName>
        <ecNumber evidence="3">3.1.4.46</ecNumber>
    </submittedName>
</protein>
<feature type="transmembrane region" description="Helical" evidence="1">
    <location>
        <begin position="260"/>
        <end position="293"/>
    </location>
</feature>
<accession>A0A517LVJ0</accession>
<dbReference type="PANTHER" id="PTHR46211">
    <property type="entry name" value="GLYCEROPHOSPHORYL DIESTER PHOSPHODIESTERASE"/>
    <property type="match status" value="1"/>
</dbReference>
<feature type="transmembrane region" description="Helical" evidence="1">
    <location>
        <begin position="217"/>
        <end position="240"/>
    </location>
</feature>
<dbReference type="InterPro" id="IPR030395">
    <property type="entry name" value="GP_PDE_dom"/>
</dbReference>
<evidence type="ECO:0000313" key="4">
    <source>
        <dbReference type="Proteomes" id="UP000319557"/>
    </source>
</evidence>
<dbReference type="SUPFAM" id="SSF51695">
    <property type="entry name" value="PLC-like phosphodiesterases"/>
    <property type="match status" value="1"/>
</dbReference>
<keyword evidence="3" id="KW-0378">Hydrolase</keyword>
<dbReference type="OrthoDB" id="238714at2"/>
<keyword evidence="1" id="KW-1133">Transmembrane helix</keyword>
<evidence type="ECO:0000256" key="1">
    <source>
        <dbReference type="SAM" id="Phobius"/>
    </source>
</evidence>
<dbReference type="AlphaFoldDB" id="A0A517LVJ0"/>
<dbReference type="Pfam" id="PF03009">
    <property type="entry name" value="GDPD"/>
    <property type="match status" value="1"/>
</dbReference>
<dbReference type="InterPro" id="IPR018476">
    <property type="entry name" value="GlyceroP-diester-Pdiesterase_M"/>
</dbReference>
<dbReference type="InterPro" id="IPR017946">
    <property type="entry name" value="PLC-like_Pdiesterase_TIM-brl"/>
</dbReference>